<sequence>MEDVSEVTKSLGEVVLEATEHEDPVKASAVLETFTNALAKSRDPIVREAFIESCLDVLKPQGDEQDAGRLSVLEDAALTVIPAFLPLVKTSAHAKEVLELIAAHSEPREVVLALNQQLAHFTEQADPFAVSDDEDDTDVEDNELDWEYALPQVEAVLDMYAVALPRLKTQRSTPTLLAFQDTLTPLIQAVPVSAPGDLAVPISRSLLLRTAKIVTAAWAWAQTTADSGGEQKAMLTEVLQTAIMIFGPCSGADLTSRWFLATHPQFGGLHPEIDGPQQWEEGQAVLDESLAAATALGLDHWELIERVINTSSVKPHSSISSVILLASTLPALAVKKEEFAPSKTIIADAMPLLTLAIGGSALDAGTAVTWALIHAAQAGRVALEYDQATFFIELVMPLIQVNQSPTTRLAMSKLLGAIVSTTPGAIDRIHLLKQLLEPSNPFDGIRVLAVSLLREQIASKTGPSPLLNPTLLEQLGPILFSVPAGPLDWPLNDVMASMWPVWLTECSNLVWFLLQRDAANATGFADRERRDTLRSSFLGPVQRTANKWQIEAGDNASFALVLDRLQDAVARALKATEPPAA</sequence>
<accession>A0ABR3Q0J2</accession>
<dbReference type="SUPFAM" id="SSF48371">
    <property type="entry name" value="ARM repeat"/>
    <property type="match status" value="1"/>
</dbReference>
<comment type="caution">
    <text evidence="1">The sequence shown here is derived from an EMBL/GenBank/DDBJ whole genome shotgun (WGS) entry which is preliminary data.</text>
</comment>
<dbReference type="EMBL" id="JBBXJM010000004">
    <property type="protein sequence ID" value="KAL1408224.1"/>
    <property type="molecule type" value="Genomic_DNA"/>
</dbReference>
<dbReference type="RefSeq" id="XP_069208168.1">
    <property type="nucleotide sequence ID" value="XM_069353526.1"/>
</dbReference>
<evidence type="ECO:0000313" key="2">
    <source>
        <dbReference type="Proteomes" id="UP001565368"/>
    </source>
</evidence>
<name>A0ABR3Q0J2_9TREE</name>
<reference evidence="1 2" key="1">
    <citation type="submission" date="2023-08" db="EMBL/GenBank/DDBJ databases">
        <title>Annotated Genome Sequence of Vanrija albida AlHP1.</title>
        <authorList>
            <person name="Herzog R."/>
        </authorList>
    </citation>
    <scope>NUCLEOTIDE SEQUENCE [LARGE SCALE GENOMIC DNA]</scope>
    <source>
        <strain evidence="1 2">AlHP1</strain>
    </source>
</reference>
<dbReference type="Proteomes" id="UP001565368">
    <property type="component" value="Unassembled WGS sequence"/>
</dbReference>
<dbReference type="GeneID" id="95986073"/>
<gene>
    <name evidence="1" type="ORF">Q8F55_005030</name>
</gene>
<dbReference type="InterPro" id="IPR016024">
    <property type="entry name" value="ARM-type_fold"/>
</dbReference>
<protein>
    <submittedName>
        <fullName evidence="1">Uncharacterized protein</fullName>
    </submittedName>
</protein>
<evidence type="ECO:0000313" key="1">
    <source>
        <dbReference type="EMBL" id="KAL1408224.1"/>
    </source>
</evidence>
<organism evidence="1 2">
    <name type="scientific">Vanrija albida</name>
    <dbReference type="NCBI Taxonomy" id="181172"/>
    <lineage>
        <taxon>Eukaryota</taxon>
        <taxon>Fungi</taxon>
        <taxon>Dikarya</taxon>
        <taxon>Basidiomycota</taxon>
        <taxon>Agaricomycotina</taxon>
        <taxon>Tremellomycetes</taxon>
        <taxon>Trichosporonales</taxon>
        <taxon>Trichosporonaceae</taxon>
        <taxon>Vanrija</taxon>
    </lineage>
</organism>
<keyword evidence="2" id="KW-1185">Reference proteome</keyword>
<proteinExistence type="predicted"/>